<dbReference type="InterPro" id="IPR037038">
    <property type="entry name" value="HepT-like_sf"/>
</dbReference>
<dbReference type="InterPro" id="IPR011335">
    <property type="entry name" value="Restrct_endonuc-II-like"/>
</dbReference>
<dbReference type="AlphaFoldDB" id="A0A0L6CTN6"/>
<dbReference type="OrthoDB" id="8220232at2"/>
<feature type="domain" description="REase AHJR-like" evidence="1">
    <location>
        <begin position="4"/>
        <end position="119"/>
    </location>
</feature>
<dbReference type="SUPFAM" id="SSF52980">
    <property type="entry name" value="Restriction endonuclease-like"/>
    <property type="match status" value="1"/>
</dbReference>
<dbReference type="Gene3D" id="1.20.120.580">
    <property type="entry name" value="bsu32300-like"/>
    <property type="match status" value="1"/>
</dbReference>
<gene>
    <name evidence="2" type="ORF">ROTO_23470</name>
</gene>
<name>A0A0L6CTN6_9RHOB</name>
<organism evidence="2 3">
    <name type="scientific">Roseovarius tolerans</name>
    <dbReference type="NCBI Taxonomy" id="74031"/>
    <lineage>
        <taxon>Bacteria</taxon>
        <taxon>Pseudomonadati</taxon>
        <taxon>Pseudomonadota</taxon>
        <taxon>Alphaproteobacteria</taxon>
        <taxon>Rhodobacterales</taxon>
        <taxon>Roseobacteraceae</taxon>
        <taxon>Roseovarius</taxon>
    </lineage>
</organism>
<dbReference type="InterPro" id="IPR040902">
    <property type="entry name" value="AHJR-like"/>
</dbReference>
<sequence length="213" mass="24148">MIGSEIERLALEQLRPKLEQDGYIVVEDPSRQMMPPKFRGYVPDFIAQKGDDYIAFEIKAKRNESIHKKLEELKRSIEEQPNWSFKIIYADEIMKDEGPVKQGTHSIYEALCQVKAITEHNNPQAALLLAWATFEAAARHLHPKIFAKPQTPGRIVTVLAERGLIDYETASKLRTLISKRNSIVHGELSIQVTKEDVEAVTSAVGYLVAIEHD</sequence>
<evidence type="ECO:0000313" key="3">
    <source>
        <dbReference type="Proteomes" id="UP000037046"/>
    </source>
</evidence>
<dbReference type="Proteomes" id="UP000037046">
    <property type="component" value="Unassembled WGS sequence"/>
</dbReference>
<protein>
    <recommendedName>
        <fullName evidence="1">REase AHJR-like domain-containing protein</fullName>
    </recommendedName>
</protein>
<dbReference type="PATRIC" id="fig|74031.6.peg.2398"/>
<dbReference type="EMBL" id="LGVV01000031">
    <property type="protein sequence ID" value="KNX41137.1"/>
    <property type="molecule type" value="Genomic_DNA"/>
</dbReference>
<reference evidence="3" key="1">
    <citation type="submission" date="2015-07" db="EMBL/GenBank/DDBJ databases">
        <title>Draft Genome Sequence of Roseovarius tolerans EL-164, a producer of N-Acylated Alanine Methyl Esters (NAMEs).</title>
        <authorList>
            <person name="Voget S."/>
            <person name="Bruns H."/>
            <person name="Wagner-Doebler I."/>
            <person name="Schulz S."/>
            <person name="Daniel R."/>
        </authorList>
    </citation>
    <scope>NUCLEOTIDE SEQUENCE [LARGE SCALE GENOMIC DNA]</scope>
    <source>
        <strain evidence="3">EL-164</strain>
    </source>
</reference>
<evidence type="ECO:0000313" key="2">
    <source>
        <dbReference type="EMBL" id="KNX41137.1"/>
    </source>
</evidence>
<keyword evidence="3" id="KW-1185">Reference proteome</keyword>
<proteinExistence type="predicted"/>
<evidence type="ECO:0000259" key="1">
    <source>
        <dbReference type="Pfam" id="PF18743"/>
    </source>
</evidence>
<dbReference type="Pfam" id="PF18743">
    <property type="entry name" value="AHJR-like"/>
    <property type="match status" value="1"/>
</dbReference>
<comment type="caution">
    <text evidence="2">The sequence shown here is derived from an EMBL/GenBank/DDBJ whole genome shotgun (WGS) entry which is preliminary data.</text>
</comment>
<accession>A0A0L6CTN6</accession>
<dbReference type="RefSeq" id="WP_050663224.1">
    <property type="nucleotide sequence ID" value="NZ_CP118494.1"/>
</dbReference>